<dbReference type="EMBL" id="JAPDRK010000002">
    <property type="protein sequence ID" value="KAJ9615855.1"/>
    <property type="molecule type" value="Genomic_DNA"/>
</dbReference>
<evidence type="ECO:0000256" key="1">
    <source>
        <dbReference type="SAM" id="MobiDB-lite"/>
    </source>
</evidence>
<name>A0AA38XM45_9EURO</name>
<protein>
    <submittedName>
        <fullName evidence="2">Uncharacterized protein</fullName>
    </submittedName>
</protein>
<proteinExistence type="predicted"/>
<reference evidence="2" key="1">
    <citation type="submission" date="2022-10" db="EMBL/GenBank/DDBJ databases">
        <title>Culturing micro-colonial fungi from biological soil crusts in the Mojave desert and describing Neophaeococcomyces mojavensis, and introducing the new genera and species Taxawa tesnikishii.</title>
        <authorList>
            <person name="Kurbessoian T."/>
            <person name="Stajich J.E."/>
        </authorList>
    </citation>
    <scope>NUCLEOTIDE SEQUENCE</scope>
    <source>
        <strain evidence="2">TK_41</strain>
    </source>
</reference>
<organism evidence="2 3">
    <name type="scientific">Cladophialophora chaetospira</name>
    <dbReference type="NCBI Taxonomy" id="386627"/>
    <lineage>
        <taxon>Eukaryota</taxon>
        <taxon>Fungi</taxon>
        <taxon>Dikarya</taxon>
        <taxon>Ascomycota</taxon>
        <taxon>Pezizomycotina</taxon>
        <taxon>Eurotiomycetes</taxon>
        <taxon>Chaetothyriomycetidae</taxon>
        <taxon>Chaetothyriales</taxon>
        <taxon>Herpotrichiellaceae</taxon>
        <taxon>Cladophialophora</taxon>
    </lineage>
</organism>
<accession>A0AA38XM45</accession>
<dbReference type="Proteomes" id="UP001172673">
    <property type="component" value="Unassembled WGS sequence"/>
</dbReference>
<comment type="caution">
    <text evidence="2">The sequence shown here is derived from an EMBL/GenBank/DDBJ whole genome shotgun (WGS) entry which is preliminary data.</text>
</comment>
<feature type="region of interest" description="Disordered" evidence="1">
    <location>
        <begin position="95"/>
        <end position="172"/>
    </location>
</feature>
<dbReference type="AlphaFoldDB" id="A0AA38XM45"/>
<feature type="region of interest" description="Disordered" evidence="1">
    <location>
        <begin position="207"/>
        <end position="249"/>
    </location>
</feature>
<sequence length="371" mass="40912">MPFDNNGNPFEYISITTLEATSEPIIQPLSRYYGFNRRLVYPMPHPYGAIGEARPLNRLPINTGPRPGAPGKQWVWRPSGEQPSLEIDQTSNEFEKAVADASQSTTYHGYDGAEELPSDPDETSPATEDSIPVRQHNSHAIEGQTMTAPAGREEEEATTAEAQSGQEETESVGLIRPVFGSSTPIPSHYWSQYWPLDGHQTPNLEISSKPRISLVPKNNTKPKVRLPPAEDSQSQALPQPDSPRCSAQSDHIHTIRPSCHACVFIATLASASKSLAASIAQDAIKLETKTDQPNHAQSVCPTDYGLPDFDNPTNTSVDDVLPWLRGFLRPSVVKLPEISAEVDRLQRMAKLKEEVVERKRLEATQGPEDYC</sequence>
<evidence type="ECO:0000313" key="3">
    <source>
        <dbReference type="Proteomes" id="UP001172673"/>
    </source>
</evidence>
<feature type="compositionally biased region" description="Acidic residues" evidence="1">
    <location>
        <begin position="112"/>
        <end position="122"/>
    </location>
</feature>
<gene>
    <name evidence="2" type="ORF">H2200_001932</name>
</gene>
<evidence type="ECO:0000313" key="2">
    <source>
        <dbReference type="EMBL" id="KAJ9615855.1"/>
    </source>
</evidence>
<keyword evidence="3" id="KW-1185">Reference proteome</keyword>